<protein>
    <submittedName>
        <fullName evidence="1">Uncharacterized protein</fullName>
    </submittedName>
</protein>
<dbReference type="EMBL" id="JARKIB010000115">
    <property type="protein sequence ID" value="KAJ7737664.1"/>
    <property type="molecule type" value="Genomic_DNA"/>
</dbReference>
<sequence>VDEVATYDIACEYFVNLENRFKIHFSDQLDSIKNMRWDVPALHVQGHQDSCTYLFGTAYMECIGHFHGETAEHYWPEANQLGPHVRQMNLGHRRDTMIIHHGDWNHKKTMKL</sequence>
<organism evidence="1 2">
    <name type="scientific">Mycena metata</name>
    <dbReference type="NCBI Taxonomy" id="1033252"/>
    <lineage>
        <taxon>Eukaryota</taxon>
        <taxon>Fungi</taxon>
        <taxon>Dikarya</taxon>
        <taxon>Basidiomycota</taxon>
        <taxon>Agaricomycotina</taxon>
        <taxon>Agaricomycetes</taxon>
        <taxon>Agaricomycetidae</taxon>
        <taxon>Agaricales</taxon>
        <taxon>Marasmiineae</taxon>
        <taxon>Mycenaceae</taxon>
        <taxon>Mycena</taxon>
    </lineage>
</organism>
<gene>
    <name evidence="1" type="ORF">B0H16DRAFT_1254381</name>
</gene>
<accession>A0AAD7MZJ3</accession>
<comment type="caution">
    <text evidence="1">The sequence shown here is derived from an EMBL/GenBank/DDBJ whole genome shotgun (WGS) entry which is preliminary data.</text>
</comment>
<name>A0AAD7MZJ3_9AGAR</name>
<reference evidence="1" key="1">
    <citation type="submission" date="2023-03" db="EMBL/GenBank/DDBJ databases">
        <title>Massive genome expansion in bonnet fungi (Mycena s.s.) driven by repeated elements and novel gene families across ecological guilds.</title>
        <authorList>
            <consortium name="Lawrence Berkeley National Laboratory"/>
            <person name="Harder C.B."/>
            <person name="Miyauchi S."/>
            <person name="Viragh M."/>
            <person name="Kuo A."/>
            <person name="Thoen E."/>
            <person name="Andreopoulos B."/>
            <person name="Lu D."/>
            <person name="Skrede I."/>
            <person name="Drula E."/>
            <person name="Henrissat B."/>
            <person name="Morin E."/>
            <person name="Kohler A."/>
            <person name="Barry K."/>
            <person name="LaButti K."/>
            <person name="Morin E."/>
            <person name="Salamov A."/>
            <person name="Lipzen A."/>
            <person name="Mereny Z."/>
            <person name="Hegedus B."/>
            <person name="Baldrian P."/>
            <person name="Stursova M."/>
            <person name="Weitz H."/>
            <person name="Taylor A."/>
            <person name="Grigoriev I.V."/>
            <person name="Nagy L.G."/>
            <person name="Martin F."/>
            <person name="Kauserud H."/>
        </authorList>
    </citation>
    <scope>NUCLEOTIDE SEQUENCE</scope>
    <source>
        <strain evidence="1">CBHHK182m</strain>
    </source>
</reference>
<feature type="non-terminal residue" evidence="1">
    <location>
        <position position="1"/>
    </location>
</feature>
<feature type="non-terminal residue" evidence="1">
    <location>
        <position position="112"/>
    </location>
</feature>
<keyword evidence="2" id="KW-1185">Reference proteome</keyword>
<evidence type="ECO:0000313" key="2">
    <source>
        <dbReference type="Proteomes" id="UP001215598"/>
    </source>
</evidence>
<proteinExistence type="predicted"/>
<dbReference type="Proteomes" id="UP001215598">
    <property type="component" value="Unassembled WGS sequence"/>
</dbReference>
<dbReference type="InterPro" id="IPR040521">
    <property type="entry name" value="KDZ"/>
</dbReference>
<dbReference type="Pfam" id="PF18758">
    <property type="entry name" value="KDZ"/>
    <property type="match status" value="1"/>
</dbReference>
<dbReference type="AlphaFoldDB" id="A0AAD7MZJ3"/>
<evidence type="ECO:0000313" key="1">
    <source>
        <dbReference type="EMBL" id="KAJ7737664.1"/>
    </source>
</evidence>